<reference evidence="10 11" key="1">
    <citation type="submission" date="2020-08" db="EMBL/GenBank/DDBJ databases">
        <authorList>
            <person name="Hejnol A."/>
        </authorList>
    </citation>
    <scope>NUCLEOTIDE SEQUENCE [LARGE SCALE GENOMIC DNA]</scope>
</reference>
<dbReference type="PANTHER" id="PTHR24082">
    <property type="entry name" value="NUCLEAR HORMONE RECEPTOR"/>
    <property type="match status" value="1"/>
</dbReference>
<evidence type="ECO:0000256" key="7">
    <source>
        <dbReference type="ARBA" id="ARBA00023170"/>
    </source>
</evidence>
<dbReference type="SUPFAM" id="SSF57716">
    <property type="entry name" value="Glucocorticoid receptor-like (DNA-binding domain)"/>
    <property type="match status" value="1"/>
</dbReference>
<dbReference type="EMBL" id="CAJFCJ010000015">
    <property type="protein sequence ID" value="CAD5121729.1"/>
    <property type="molecule type" value="Genomic_DNA"/>
</dbReference>
<dbReference type="AlphaFoldDB" id="A0A7I8VZG5"/>
<keyword evidence="3" id="KW-0862">Zinc</keyword>
<evidence type="ECO:0000256" key="2">
    <source>
        <dbReference type="ARBA" id="ARBA00022771"/>
    </source>
</evidence>
<name>A0A7I8VZG5_9ANNE</name>
<dbReference type="Proteomes" id="UP000549394">
    <property type="component" value="Unassembled WGS sequence"/>
</dbReference>
<evidence type="ECO:0000256" key="6">
    <source>
        <dbReference type="ARBA" id="ARBA00023163"/>
    </source>
</evidence>
<dbReference type="GO" id="GO:0000122">
    <property type="term" value="P:negative regulation of transcription by RNA polymerase II"/>
    <property type="evidence" value="ECO:0007669"/>
    <property type="project" value="TreeGrafter"/>
</dbReference>
<keyword evidence="1" id="KW-0479">Metal-binding</keyword>
<dbReference type="OrthoDB" id="6058386at2759"/>
<keyword evidence="6" id="KW-0804">Transcription</keyword>
<keyword evidence="2" id="KW-0863">Zinc-finger</keyword>
<dbReference type="InterPro" id="IPR035500">
    <property type="entry name" value="NHR-like_dom_sf"/>
</dbReference>
<evidence type="ECO:0000313" key="10">
    <source>
        <dbReference type="EMBL" id="CAD5121729.1"/>
    </source>
</evidence>
<dbReference type="SUPFAM" id="SSF48508">
    <property type="entry name" value="Nuclear receptor ligand-binding domain"/>
    <property type="match status" value="1"/>
</dbReference>
<dbReference type="GO" id="GO:0030154">
    <property type="term" value="P:cell differentiation"/>
    <property type="evidence" value="ECO:0007669"/>
    <property type="project" value="TreeGrafter"/>
</dbReference>
<evidence type="ECO:0000256" key="8">
    <source>
        <dbReference type="ARBA" id="ARBA00023242"/>
    </source>
</evidence>
<dbReference type="Gene3D" id="3.30.50.10">
    <property type="entry name" value="Erythroid Transcription Factor GATA-1, subunit A"/>
    <property type="match status" value="1"/>
</dbReference>
<dbReference type="InterPro" id="IPR050234">
    <property type="entry name" value="Nuclear_hormone_rcpt_NR1"/>
</dbReference>
<keyword evidence="11" id="KW-1185">Reference proteome</keyword>
<feature type="domain" description="Nuclear receptor" evidence="9">
    <location>
        <begin position="1"/>
        <end position="79"/>
    </location>
</feature>
<sequence>MDTVNKIESVTFLFSLHYGVYTCEACKVFFRRSWEKHKKYTCRTGRMNCLPSDKCVYPCKLCRYVKCLKVGMSRDAIRHGPYTIVRKLKNRLLVAEMQKRKLATPHLLPYSDADDFVVFGASTFYEIRNLIWSNKIENFDMIFNEAASVAETGLFDRQVYMDVFETLGLAIDNRKALSSFIERLLKIVFTQIISFLVKLPGLSEIEPLEFINNLVKNYDVICMAIMALSQSYWENDTFVLKVNNRSLPLSWENITDIHGEPLSHFLKVITGCTFPLNLTLEEIFYVLTITLLSDKNKFPKFQSAYNRLLLSFTRYLESTYGKDYHKRIHKIVSYMGSMKETLFVTKKAKKDENYLMHLYESKFFVSLWFNDQSKQTSYAMVEIEQNCQGFAELLSKKNKLY</sequence>
<comment type="caution">
    <text evidence="10">The sequence shown here is derived from an EMBL/GenBank/DDBJ whole genome shotgun (WGS) entry which is preliminary data.</text>
</comment>
<keyword evidence="4" id="KW-0805">Transcription regulation</keyword>
<evidence type="ECO:0000256" key="3">
    <source>
        <dbReference type="ARBA" id="ARBA00022833"/>
    </source>
</evidence>
<protein>
    <recommendedName>
        <fullName evidence="9">Nuclear receptor domain-containing protein</fullName>
    </recommendedName>
</protein>
<evidence type="ECO:0000256" key="5">
    <source>
        <dbReference type="ARBA" id="ARBA00023125"/>
    </source>
</evidence>
<keyword evidence="8" id="KW-0539">Nucleus</keyword>
<dbReference type="PRINTS" id="PR00047">
    <property type="entry name" value="STROIDFINGER"/>
</dbReference>
<dbReference type="GO" id="GO:0004879">
    <property type="term" value="F:nuclear receptor activity"/>
    <property type="evidence" value="ECO:0007669"/>
    <property type="project" value="TreeGrafter"/>
</dbReference>
<accession>A0A7I8VZG5</accession>
<evidence type="ECO:0000256" key="4">
    <source>
        <dbReference type="ARBA" id="ARBA00023015"/>
    </source>
</evidence>
<dbReference type="GO" id="GO:0045944">
    <property type="term" value="P:positive regulation of transcription by RNA polymerase II"/>
    <property type="evidence" value="ECO:0007669"/>
    <property type="project" value="TreeGrafter"/>
</dbReference>
<evidence type="ECO:0000256" key="1">
    <source>
        <dbReference type="ARBA" id="ARBA00022723"/>
    </source>
</evidence>
<dbReference type="GO" id="GO:0000978">
    <property type="term" value="F:RNA polymerase II cis-regulatory region sequence-specific DNA binding"/>
    <property type="evidence" value="ECO:0007669"/>
    <property type="project" value="TreeGrafter"/>
</dbReference>
<dbReference type="GO" id="GO:0009755">
    <property type="term" value="P:hormone-mediated signaling pathway"/>
    <property type="evidence" value="ECO:0007669"/>
    <property type="project" value="TreeGrafter"/>
</dbReference>
<dbReference type="SMART" id="SM00399">
    <property type="entry name" value="ZnF_C4"/>
    <property type="match status" value="1"/>
</dbReference>
<keyword evidence="7" id="KW-0675">Receptor</keyword>
<gene>
    <name evidence="10" type="ORF">DGYR_LOCUS9642</name>
</gene>
<dbReference type="InterPro" id="IPR013088">
    <property type="entry name" value="Znf_NHR/GATA"/>
</dbReference>
<organism evidence="10 11">
    <name type="scientific">Dimorphilus gyrociliatus</name>
    <dbReference type="NCBI Taxonomy" id="2664684"/>
    <lineage>
        <taxon>Eukaryota</taxon>
        <taxon>Metazoa</taxon>
        <taxon>Spiralia</taxon>
        <taxon>Lophotrochozoa</taxon>
        <taxon>Annelida</taxon>
        <taxon>Polychaeta</taxon>
        <taxon>Polychaeta incertae sedis</taxon>
        <taxon>Dinophilidae</taxon>
        <taxon>Dimorphilus</taxon>
    </lineage>
</organism>
<dbReference type="Pfam" id="PF00105">
    <property type="entry name" value="zf-C4"/>
    <property type="match status" value="1"/>
</dbReference>
<keyword evidence="5" id="KW-0238">DNA-binding</keyword>
<dbReference type="InterPro" id="IPR001628">
    <property type="entry name" value="Znf_hrmn_rcpt"/>
</dbReference>
<dbReference type="PANTHER" id="PTHR24082:SF473">
    <property type="entry name" value="ECDYSONE-INDUCED PROTEIN 75B, ISOFORM B"/>
    <property type="match status" value="1"/>
</dbReference>
<evidence type="ECO:0000259" key="9">
    <source>
        <dbReference type="PROSITE" id="PS51030"/>
    </source>
</evidence>
<proteinExistence type="predicted"/>
<dbReference type="PROSITE" id="PS51030">
    <property type="entry name" value="NUCLEAR_REC_DBD_2"/>
    <property type="match status" value="1"/>
</dbReference>
<dbReference type="GO" id="GO:0008270">
    <property type="term" value="F:zinc ion binding"/>
    <property type="evidence" value="ECO:0007669"/>
    <property type="project" value="UniProtKB-KW"/>
</dbReference>
<evidence type="ECO:0000313" key="11">
    <source>
        <dbReference type="Proteomes" id="UP000549394"/>
    </source>
</evidence>